<accession>A0A813R935</accession>
<dbReference type="Pfam" id="PF01436">
    <property type="entry name" value="NHL"/>
    <property type="match status" value="1"/>
</dbReference>
<evidence type="ECO:0000313" key="4">
    <source>
        <dbReference type="EMBL" id="CAF0776987.1"/>
    </source>
</evidence>
<dbReference type="InterPro" id="IPR001258">
    <property type="entry name" value="NHL_repeat"/>
</dbReference>
<dbReference type="AlphaFoldDB" id="A0A813R935"/>
<dbReference type="EMBL" id="CAJNON010000013">
    <property type="protein sequence ID" value="CAF0776987.1"/>
    <property type="molecule type" value="Genomic_DNA"/>
</dbReference>
<comment type="caution">
    <text evidence="4">The sequence shown here is derived from an EMBL/GenBank/DDBJ whole genome shotgun (WGS) entry which is preliminary data.</text>
</comment>
<dbReference type="PROSITE" id="PS51125">
    <property type="entry name" value="NHL"/>
    <property type="match status" value="1"/>
</dbReference>
<sequence length="106" mass="11533">MGVWYGYSGDNERSGDVDGAIGRDESINGENRRGGGIEDDDKNENKAETDDGDNGGDTEGEIVAVGNGQGDQSNQLTLPSDLSFDNEENLYVVDYGNHRIQKYEKI</sequence>
<feature type="region of interest" description="Disordered" evidence="3">
    <location>
        <begin position="1"/>
        <end position="81"/>
    </location>
</feature>
<feature type="repeat" description="NHL" evidence="2">
    <location>
        <begin position="75"/>
        <end position="106"/>
    </location>
</feature>
<evidence type="ECO:0000256" key="1">
    <source>
        <dbReference type="ARBA" id="ARBA00022737"/>
    </source>
</evidence>
<organism evidence="4 5">
    <name type="scientific">Adineta steineri</name>
    <dbReference type="NCBI Taxonomy" id="433720"/>
    <lineage>
        <taxon>Eukaryota</taxon>
        <taxon>Metazoa</taxon>
        <taxon>Spiralia</taxon>
        <taxon>Gnathifera</taxon>
        <taxon>Rotifera</taxon>
        <taxon>Eurotatoria</taxon>
        <taxon>Bdelloidea</taxon>
        <taxon>Adinetida</taxon>
        <taxon>Adinetidae</taxon>
        <taxon>Adineta</taxon>
    </lineage>
</organism>
<feature type="compositionally biased region" description="Acidic residues" evidence="3">
    <location>
        <begin position="50"/>
        <end position="60"/>
    </location>
</feature>
<name>A0A813R935_9BILA</name>
<dbReference type="OrthoDB" id="10415886at2759"/>
<proteinExistence type="predicted"/>
<dbReference type="Gene3D" id="2.120.10.30">
    <property type="entry name" value="TolB, C-terminal domain"/>
    <property type="match status" value="1"/>
</dbReference>
<protein>
    <recommendedName>
        <fullName evidence="6">NHL repeat-containing protein</fullName>
    </recommendedName>
</protein>
<evidence type="ECO:0000313" key="5">
    <source>
        <dbReference type="Proteomes" id="UP000663891"/>
    </source>
</evidence>
<evidence type="ECO:0000256" key="2">
    <source>
        <dbReference type="PROSITE-ProRule" id="PRU00504"/>
    </source>
</evidence>
<gene>
    <name evidence="4" type="ORF">VCS650_LOCUS2707</name>
</gene>
<dbReference type="InterPro" id="IPR011042">
    <property type="entry name" value="6-blade_b-propeller_TolB-like"/>
</dbReference>
<dbReference type="Proteomes" id="UP000663891">
    <property type="component" value="Unassembled WGS sequence"/>
</dbReference>
<feature type="compositionally biased region" description="Polar residues" evidence="3">
    <location>
        <begin position="70"/>
        <end position="80"/>
    </location>
</feature>
<feature type="compositionally biased region" description="Basic and acidic residues" evidence="3">
    <location>
        <begin position="10"/>
        <end position="36"/>
    </location>
</feature>
<evidence type="ECO:0000256" key="3">
    <source>
        <dbReference type="SAM" id="MobiDB-lite"/>
    </source>
</evidence>
<reference evidence="4" key="1">
    <citation type="submission" date="2021-02" db="EMBL/GenBank/DDBJ databases">
        <authorList>
            <person name="Nowell W R."/>
        </authorList>
    </citation>
    <scope>NUCLEOTIDE SEQUENCE</scope>
</reference>
<evidence type="ECO:0008006" key="6">
    <source>
        <dbReference type="Google" id="ProtNLM"/>
    </source>
</evidence>
<keyword evidence="1" id="KW-0677">Repeat</keyword>